<keyword evidence="4" id="KW-0812">Transmembrane</keyword>
<dbReference type="InterPro" id="IPR020845">
    <property type="entry name" value="AMP-binding_CS"/>
</dbReference>
<sequence length="1479" mass="164063">MNKPHERKSAAKVKLLALHGSGSNSHVTQLQLENLTINETEFDITYLNGPISTDQPGPGIKELDGIFTGPWFSWFPTNIDYSAIDADTLLTIISDALDEILNIVETEGPFDGIFGFSQGGIIASLLINLHHDNALQAALEKHRQRPLTSSLKNQPLFNTAIIACAAAPLSFSQLRSQANLGSAPTMTNEIRIIHLIGRQDSFKPWSESLALSLNAASNTIFYLSEGHEIPRSQRQNSELNTTIRQYLLPQNNVFQFVSQTATQETRNTTPAKTETRNAEIQNMATLESPSIKWKKTSPLSSRTVASDVQMVEVAMHTENHATTILDALAHQPQEAPLFRIAREKNENLFTSYGDMLNFCQPLGEGDLRRLGVKTGEVVAYVAPPGGNAIAATAFLSIAAQTCAVPFSTNMSADDTLLALEQYDVKHMILFDGVNAREVRTAFRQYEEEGKAQLHHASARGNSLPGLFIYHNAIEGFQTLPKLSHPSSANALLLRTSGTTSIPKVVPLRQQDLLLNAAVLADGIGITHEDITYSVMPLDHIGGISASILCSITVGASITCESLYTPQGMVEALEHSNPKPTWYSAVPTIHNATTRFLQENADTYLNDNGVWESHHIRMIRSGAAALKESDRIRVENTFGCEVITTYSMSELMPICQPPQEGNHWRQSPGAVGVPVSASLAIVDPQTLQPLPYGIEGEIAISGSTVFEGYLNNSQANNQSRFIRPSLLNHSIEQWFLTGDLGEIDSEGTLTLKGRIKELIKRGGEQIAPAEVESFIIQHPAVKTAVCFSVPSDLYGEEVGCALVLESTTSSKITQAELVQDLRQLLREKKLASFKIPSVWRLVDNNDLPRTASKKIIRNGLAEKLGIEAQSTETQPTETQPTGKPDIKAVSQNNEKSSTTQATTYSDKPKVDWAALAGFRFILACYVMFMHIGSNESWSAFSNLRQFPWHVHTFFAVAGFSLAIIMPSFINKKMSFVSARVLGMYPLYALAVIFALGNVFVSCQPSTFSSIFNWSPLLAGSDQMFCQGTPLVQDSWLANVLLSLGIHLTGLQATPLWGASWFLGFYLWFISMYFQCLIVFPWVYNTLYKNRGNFKKIFSLTLLTLGVNLFILLSFWYGYAVDATSYGLFDPLTGQRTIPTPSQVDIAGTDNAVILGFYLFAPFWMVYFIAGICAAFLFDALRPSEQKNAKIWGYIADTITVTMILLSIAQVAQGYFPYGPNVTEVALDGFFMRPEEANSFADPSTVNRIWDNIYGRLFAPITLLWIFAITTGQGITARLLRFNPLSQTLAPTAYACFLFHQMVGQWYYAATRGEWWNWWTHQKTFYWFSPQPVPVEWYEYFYVVGIVVIFAKIVQPLEPMLRRSFSLLTEHLKWFKSGNSIVTEEQDTTAIVVNIIEKTTGMEVKPEWSLEECGLASLGIVQFASTLESEFAIPTDKIRISAAELIEATNIYEIATIIDKAILESQTPSPVYNTEQERQLA</sequence>
<evidence type="ECO:0000313" key="7">
    <source>
        <dbReference type="Proteomes" id="UP001156870"/>
    </source>
</evidence>
<accession>A0AA37T9J2</accession>
<dbReference type="SUPFAM" id="SSF53474">
    <property type="entry name" value="alpha/beta-Hydrolases"/>
    <property type="match status" value="1"/>
</dbReference>
<dbReference type="InterPro" id="IPR025110">
    <property type="entry name" value="AMP-bd_C"/>
</dbReference>
<feature type="region of interest" description="Disordered" evidence="3">
    <location>
        <begin position="865"/>
        <end position="901"/>
    </location>
</feature>
<name>A0AA37T9J2_9GAMM</name>
<feature type="compositionally biased region" description="Polar residues" evidence="3">
    <location>
        <begin position="888"/>
        <end position="901"/>
    </location>
</feature>
<dbReference type="GO" id="GO:0016747">
    <property type="term" value="F:acyltransferase activity, transferring groups other than amino-acyl groups"/>
    <property type="evidence" value="ECO:0007669"/>
    <property type="project" value="InterPro"/>
</dbReference>
<organism evidence="6 7">
    <name type="scientific">Marinibactrum halimedae</name>
    <dbReference type="NCBI Taxonomy" id="1444977"/>
    <lineage>
        <taxon>Bacteria</taxon>
        <taxon>Pseudomonadati</taxon>
        <taxon>Pseudomonadota</taxon>
        <taxon>Gammaproteobacteria</taxon>
        <taxon>Cellvibrionales</taxon>
        <taxon>Cellvibrionaceae</taxon>
        <taxon>Marinibactrum</taxon>
    </lineage>
</organism>
<dbReference type="InterPro" id="IPR042099">
    <property type="entry name" value="ANL_N_sf"/>
</dbReference>
<dbReference type="GO" id="GO:0006631">
    <property type="term" value="P:fatty acid metabolic process"/>
    <property type="evidence" value="ECO:0007669"/>
    <property type="project" value="TreeGrafter"/>
</dbReference>
<reference evidence="6 7" key="1">
    <citation type="journal article" date="2014" name="Int. J. Syst. Evol. Microbiol.">
        <title>Complete genome sequence of Corynebacterium casei LMG S-19264T (=DSM 44701T), isolated from a smear-ripened cheese.</title>
        <authorList>
            <consortium name="US DOE Joint Genome Institute (JGI-PGF)"/>
            <person name="Walter F."/>
            <person name="Albersmeier A."/>
            <person name="Kalinowski J."/>
            <person name="Ruckert C."/>
        </authorList>
    </citation>
    <scope>NUCLEOTIDE SEQUENCE [LARGE SCALE GENOMIC DNA]</scope>
    <source>
        <strain evidence="6 7">NBRC 110095</strain>
    </source>
</reference>
<dbReference type="PANTHER" id="PTHR43201">
    <property type="entry name" value="ACYL-COA SYNTHETASE"/>
    <property type="match status" value="1"/>
</dbReference>
<dbReference type="Pfam" id="PF01757">
    <property type="entry name" value="Acyl_transf_3"/>
    <property type="match status" value="1"/>
</dbReference>
<feature type="transmembrane region" description="Helical" evidence="4">
    <location>
        <begin position="1189"/>
        <end position="1210"/>
    </location>
</feature>
<dbReference type="SUPFAM" id="SSF56801">
    <property type="entry name" value="Acetyl-CoA synthetase-like"/>
    <property type="match status" value="1"/>
</dbReference>
<dbReference type="Proteomes" id="UP001156870">
    <property type="component" value="Unassembled WGS sequence"/>
</dbReference>
<feature type="transmembrane region" description="Helical" evidence="4">
    <location>
        <begin position="909"/>
        <end position="927"/>
    </location>
</feature>
<evidence type="ECO:0000256" key="4">
    <source>
        <dbReference type="SAM" id="Phobius"/>
    </source>
</evidence>
<feature type="transmembrane region" description="Helical" evidence="4">
    <location>
        <begin position="1095"/>
        <end position="1117"/>
    </location>
</feature>
<dbReference type="Pfam" id="PF00501">
    <property type="entry name" value="AMP-binding"/>
    <property type="match status" value="1"/>
</dbReference>
<feature type="domain" description="Carrier" evidence="5">
    <location>
        <begin position="1381"/>
        <end position="1460"/>
    </location>
</feature>
<feature type="transmembrane region" description="Helical" evidence="4">
    <location>
        <begin position="1290"/>
        <end position="1307"/>
    </location>
</feature>
<protein>
    <recommendedName>
        <fullName evidence="5">Carrier domain-containing protein</fullName>
    </recommendedName>
</protein>
<dbReference type="PANTHER" id="PTHR43201:SF5">
    <property type="entry name" value="MEDIUM-CHAIN ACYL-COA LIGASE ACSF2, MITOCHONDRIAL"/>
    <property type="match status" value="1"/>
</dbReference>
<gene>
    <name evidence="6" type="ORF">GCM10007877_20960</name>
</gene>
<dbReference type="SUPFAM" id="SSF47336">
    <property type="entry name" value="ACP-like"/>
    <property type="match status" value="1"/>
</dbReference>
<dbReference type="PROSITE" id="PS50075">
    <property type="entry name" value="CARRIER"/>
    <property type="match status" value="1"/>
</dbReference>
<keyword evidence="7" id="KW-1185">Reference proteome</keyword>
<dbReference type="InterPro" id="IPR009081">
    <property type="entry name" value="PP-bd_ACP"/>
</dbReference>
<dbReference type="Pfam" id="PF03959">
    <property type="entry name" value="FSH1"/>
    <property type="match status" value="1"/>
</dbReference>
<dbReference type="RefSeq" id="WP_232594741.1">
    <property type="nucleotide sequence ID" value="NZ_BSPD01000045.1"/>
</dbReference>
<proteinExistence type="inferred from homology"/>
<feature type="transmembrane region" description="Helical" evidence="4">
    <location>
        <begin position="1335"/>
        <end position="1352"/>
    </location>
</feature>
<dbReference type="InterPro" id="IPR000873">
    <property type="entry name" value="AMP-dep_synth/lig_dom"/>
</dbReference>
<evidence type="ECO:0000256" key="1">
    <source>
        <dbReference type="ARBA" id="ARBA00006432"/>
    </source>
</evidence>
<dbReference type="InterPro" id="IPR029058">
    <property type="entry name" value="AB_hydrolase_fold"/>
</dbReference>
<comment type="caution">
    <text evidence="6">The sequence shown here is derived from an EMBL/GenBank/DDBJ whole genome shotgun (WGS) entry which is preliminary data.</text>
</comment>
<dbReference type="Gene3D" id="3.40.50.12780">
    <property type="entry name" value="N-terminal domain of ligase-like"/>
    <property type="match status" value="1"/>
</dbReference>
<dbReference type="InterPro" id="IPR002656">
    <property type="entry name" value="Acyl_transf_3_dom"/>
</dbReference>
<dbReference type="InterPro" id="IPR005645">
    <property type="entry name" value="FSH-like_dom"/>
</dbReference>
<dbReference type="InterPro" id="IPR045851">
    <property type="entry name" value="AMP-bd_C_sf"/>
</dbReference>
<dbReference type="InterPro" id="IPR036736">
    <property type="entry name" value="ACP-like_sf"/>
</dbReference>
<keyword evidence="4" id="KW-0472">Membrane</keyword>
<comment type="similarity">
    <text evidence="1">Belongs to the ATP-dependent AMP-binding enzyme family.</text>
</comment>
<dbReference type="Gene3D" id="3.40.50.1820">
    <property type="entry name" value="alpha/beta hydrolase"/>
    <property type="match status" value="1"/>
</dbReference>
<dbReference type="Gene3D" id="3.30.300.30">
    <property type="match status" value="1"/>
</dbReference>
<keyword evidence="2" id="KW-0436">Ligase</keyword>
<dbReference type="EMBL" id="BSPD01000045">
    <property type="protein sequence ID" value="GLS26381.1"/>
    <property type="molecule type" value="Genomic_DNA"/>
</dbReference>
<feature type="transmembrane region" description="Helical" evidence="4">
    <location>
        <begin position="947"/>
        <end position="968"/>
    </location>
</feature>
<keyword evidence="4" id="KW-1133">Transmembrane helix</keyword>
<dbReference type="PROSITE" id="PS00455">
    <property type="entry name" value="AMP_BINDING"/>
    <property type="match status" value="1"/>
</dbReference>
<dbReference type="Gene3D" id="1.10.1200.10">
    <property type="entry name" value="ACP-like"/>
    <property type="match status" value="1"/>
</dbReference>
<feature type="transmembrane region" description="Helical" evidence="4">
    <location>
        <begin position="1255"/>
        <end position="1278"/>
    </location>
</feature>
<evidence type="ECO:0000259" key="5">
    <source>
        <dbReference type="PROSITE" id="PS50075"/>
    </source>
</evidence>
<feature type="compositionally biased region" description="Low complexity" evidence="3">
    <location>
        <begin position="870"/>
        <end position="880"/>
    </location>
</feature>
<dbReference type="GO" id="GO:0031956">
    <property type="term" value="F:medium-chain fatty acid-CoA ligase activity"/>
    <property type="evidence" value="ECO:0007669"/>
    <property type="project" value="TreeGrafter"/>
</dbReference>
<feature type="transmembrane region" description="Helical" evidence="4">
    <location>
        <begin position="980"/>
        <end position="999"/>
    </location>
</feature>
<dbReference type="Pfam" id="PF13193">
    <property type="entry name" value="AMP-binding_C"/>
    <property type="match status" value="1"/>
</dbReference>
<feature type="transmembrane region" description="Helical" evidence="4">
    <location>
        <begin position="1155"/>
        <end position="1177"/>
    </location>
</feature>
<evidence type="ECO:0000313" key="6">
    <source>
        <dbReference type="EMBL" id="GLS26381.1"/>
    </source>
</evidence>
<evidence type="ECO:0000256" key="3">
    <source>
        <dbReference type="SAM" id="MobiDB-lite"/>
    </source>
</evidence>
<evidence type="ECO:0000256" key="2">
    <source>
        <dbReference type="ARBA" id="ARBA00022598"/>
    </source>
</evidence>
<feature type="transmembrane region" description="Helical" evidence="4">
    <location>
        <begin position="1063"/>
        <end position="1083"/>
    </location>
</feature>